<evidence type="ECO:0000313" key="4">
    <source>
        <dbReference type="Proteomes" id="UP000015527"/>
    </source>
</evidence>
<dbReference type="Proteomes" id="UP000015527">
    <property type="component" value="Unassembled WGS sequence"/>
</dbReference>
<dbReference type="Pfam" id="PF01497">
    <property type="entry name" value="Peripla_BP_2"/>
    <property type="match status" value="1"/>
</dbReference>
<comment type="caution">
    <text evidence="3">The sequence shown here is derived from an EMBL/GenBank/DDBJ whole genome shotgun (WGS) entry which is preliminary data.</text>
</comment>
<feature type="domain" description="Fe/B12 periplasmic-binding" evidence="2">
    <location>
        <begin position="35"/>
        <end position="247"/>
    </location>
</feature>
<dbReference type="Gene3D" id="3.40.50.1980">
    <property type="entry name" value="Nitrogenase molybdenum iron protein domain"/>
    <property type="match status" value="2"/>
</dbReference>
<gene>
    <name evidence="3" type="ORF">L284_22270</name>
</gene>
<keyword evidence="4" id="KW-1185">Reference proteome</keyword>
<dbReference type="CDD" id="cd00636">
    <property type="entry name" value="TroA-like"/>
    <property type="match status" value="1"/>
</dbReference>
<dbReference type="InterPro" id="IPR002491">
    <property type="entry name" value="ABC_transptr_periplasmic_BD"/>
</dbReference>
<organism evidence="3 4">
    <name type="scientific">Novosphingobium lindaniclasticum LE124</name>
    <dbReference type="NCBI Taxonomy" id="1096930"/>
    <lineage>
        <taxon>Bacteria</taxon>
        <taxon>Pseudomonadati</taxon>
        <taxon>Pseudomonadota</taxon>
        <taxon>Alphaproteobacteria</taxon>
        <taxon>Sphingomonadales</taxon>
        <taxon>Sphingomonadaceae</taxon>
        <taxon>Novosphingobium</taxon>
    </lineage>
</organism>
<dbReference type="eggNOG" id="COG0614">
    <property type="taxonomic scope" value="Bacteria"/>
</dbReference>
<evidence type="ECO:0000256" key="1">
    <source>
        <dbReference type="SAM" id="MobiDB-lite"/>
    </source>
</evidence>
<reference evidence="3 4" key="1">
    <citation type="journal article" date="2013" name="Genome Announc.">
        <title>Genome Sequence of Novosphingobium lindaniclasticum LE124T, Isolated from a Hexachlorocyclohexane Dumpsite.</title>
        <authorList>
            <person name="Saxena A."/>
            <person name="Nayyar N."/>
            <person name="Sangwan N."/>
            <person name="Kumari R."/>
            <person name="Khurana J.P."/>
            <person name="Lal R."/>
        </authorList>
    </citation>
    <scope>NUCLEOTIDE SEQUENCE [LARGE SCALE GENOMIC DNA]</scope>
    <source>
        <strain evidence="3 4">LE124</strain>
    </source>
</reference>
<dbReference type="InterPro" id="IPR050902">
    <property type="entry name" value="ABC_Transporter_SBP"/>
</dbReference>
<dbReference type="PANTHER" id="PTHR30535:SF4">
    <property type="entry name" value="HEMIN-BINDING PERIPLASMIC PROTEIN HMUT"/>
    <property type="match status" value="1"/>
</dbReference>
<accession>T0H745</accession>
<dbReference type="PANTHER" id="PTHR30535">
    <property type="entry name" value="VITAMIN B12-BINDING PROTEIN"/>
    <property type="match status" value="1"/>
</dbReference>
<dbReference type="PATRIC" id="fig|1096930.3.peg.4381"/>
<dbReference type="AlphaFoldDB" id="T0H745"/>
<sequence length="318" mass="33723">MLLAGAVATLAGCGGGDTTEAASAARGRGDAAPTIVSLNPCTDAILAEVTGPGQLLAISSYSRDPESSSMPISEARRFRAISGTVEEVATIRPNVVVASAFLDPASESAFRRLGYRLVKMPIASDLAAARAQVRELARLAGHPERGEKLVARIDAALVRNAPPAGFRQIPALVWESGGLVAGDRTLIVDMMHRTGFTNIAGARGLSQADFLPLEHVLADPPRVVFAVGDPLAEEDRMLHHPALSALTSTRRILLSRSILWCGGPTIPRALDELAAARRALSGRAMMSGPEIMARSKTEPERRQLQRHSSERPIVSARP</sequence>
<feature type="region of interest" description="Disordered" evidence="1">
    <location>
        <begin position="286"/>
        <end position="318"/>
    </location>
</feature>
<evidence type="ECO:0000313" key="3">
    <source>
        <dbReference type="EMBL" id="EQB07913.1"/>
    </source>
</evidence>
<proteinExistence type="predicted"/>
<evidence type="ECO:0000259" key="2">
    <source>
        <dbReference type="Pfam" id="PF01497"/>
    </source>
</evidence>
<name>T0H745_9SPHN</name>
<feature type="compositionally biased region" description="Basic and acidic residues" evidence="1">
    <location>
        <begin position="293"/>
        <end position="310"/>
    </location>
</feature>
<dbReference type="SUPFAM" id="SSF53807">
    <property type="entry name" value="Helical backbone' metal receptor"/>
    <property type="match status" value="1"/>
</dbReference>
<protein>
    <recommendedName>
        <fullName evidence="2">Fe/B12 periplasmic-binding domain-containing protein</fullName>
    </recommendedName>
</protein>
<dbReference type="RefSeq" id="WP_021236119.1">
    <property type="nucleotide sequence ID" value="NZ_ATHL01000152.1"/>
</dbReference>
<dbReference type="EMBL" id="ATHL01000152">
    <property type="protein sequence ID" value="EQB07913.1"/>
    <property type="molecule type" value="Genomic_DNA"/>
</dbReference>